<organism evidence="1 2">
    <name type="scientific">Hoylesella oralis ATCC 33269</name>
    <dbReference type="NCBI Taxonomy" id="873533"/>
    <lineage>
        <taxon>Bacteria</taxon>
        <taxon>Pseudomonadati</taxon>
        <taxon>Bacteroidota</taxon>
        <taxon>Bacteroidia</taxon>
        <taxon>Bacteroidales</taxon>
        <taxon>Prevotellaceae</taxon>
        <taxon>Hoylesella</taxon>
    </lineage>
</organism>
<keyword evidence="2" id="KW-1185">Reference proteome</keyword>
<gene>
    <name evidence="1" type="ORF">HMPREF0663_11525</name>
</gene>
<dbReference type="EMBL" id="AEPE02000005">
    <property type="protein sequence ID" value="EFZ36612.1"/>
    <property type="molecule type" value="Genomic_DNA"/>
</dbReference>
<reference evidence="1" key="1">
    <citation type="submission" date="2011-01" db="EMBL/GenBank/DDBJ databases">
        <authorList>
            <person name="Muzny D."/>
            <person name="Qin X."/>
            <person name="Buhay C."/>
            <person name="Dugan-Rocha S."/>
            <person name="Ding Y."/>
            <person name="Chen G."/>
            <person name="Hawes A."/>
            <person name="Holder M."/>
            <person name="Jhangiani S."/>
            <person name="Johnson A."/>
            <person name="Khan Z."/>
            <person name="Li Z."/>
            <person name="Liu W."/>
            <person name="Liu X."/>
            <person name="Perez L."/>
            <person name="Shen H."/>
            <person name="Wang Q."/>
            <person name="Watt J."/>
            <person name="Xi L."/>
            <person name="Xin Y."/>
            <person name="Zhou J."/>
            <person name="Deng J."/>
            <person name="Jiang H."/>
            <person name="Liu Y."/>
            <person name="Qu J."/>
            <person name="Song X.-Z."/>
            <person name="Zhang L."/>
            <person name="Villasana D."/>
            <person name="Johnson A."/>
            <person name="Liu J."/>
            <person name="Liyanage D."/>
            <person name="Lorensuhewa L."/>
            <person name="Robinson T."/>
            <person name="Song A."/>
            <person name="Song B.-B."/>
            <person name="Dinh H."/>
            <person name="Thornton R."/>
            <person name="Coyle M."/>
            <person name="Francisco L."/>
            <person name="Jackson L."/>
            <person name="Javaid M."/>
            <person name="Korchina V."/>
            <person name="Kovar C."/>
            <person name="Mata R."/>
            <person name="Mathew T."/>
            <person name="Ngo R."/>
            <person name="Nguyen L."/>
            <person name="Nguyen N."/>
            <person name="Okwuonu G."/>
            <person name="Ongeri F."/>
            <person name="Pham C."/>
            <person name="Simmons D."/>
            <person name="Wilczek-Boney K."/>
            <person name="Hale W."/>
            <person name="Jakkamsetti A."/>
            <person name="Pham P."/>
            <person name="Ruth R."/>
            <person name="San Lucas F."/>
            <person name="Warren J."/>
            <person name="Zhang J."/>
            <person name="Zhao Z."/>
            <person name="Zhou C."/>
            <person name="Zhu D."/>
            <person name="Lee S."/>
            <person name="Bess C."/>
            <person name="Blankenburg K."/>
            <person name="Forbes L."/>
            <person name="Fu Q."/>
            <person name="Gubbala S."/>
            <person name="Hirani K."/>
            <person name="Jayaseelan J.C."/>
            <person name="Lara F."/>
            <person name="Munidasa M."/>
            <person name="Palculict T."/>
            <person name="Patil S."/>
            <person name="Pu L.-L."/>
            <person name="Saada N."/>
            <person name="Tang L."/>
            <person name="Weissenberger G."/>
            <person name="Zhu Y."/>
            <person name="Hemphill L."/>
            <person name="Shang Y."/>
            <person name="Youmans B."/>
            <person name="Ayvaz T."/>
            <person name="Ross M."/>
            <person name="Santibanez J."/>
            <person name="Aqrawi P."/>
            <person name="Gross S."/>
            <person name="Joshi V."/>
            <person name="Fowler G."/>
            <person name="Nazareth L."/>
            <person name="Reid J."/>
            <person name="Worley K."/>
            <person name="Petrosino J."/>
            <person name="Highlander S."/>
            <person name="Gibbs R."/>
        </authorList>
    </citation>
    <scope>NUCLEOTIDE SEQUENCE [LARGE SCALE GENOMIC DNA]</scope>
    <source>
        <strain evidence="1">ATCC 33269</strain>
    </source>
</reference>
<name>E7RQS4_9BACT</name>
<evidence type="ECO:0000313" key="1">
    <source>
        <dbReference type="EMBL" id="EFZ36612.1"/>
    </source>
</evidence>
<protein>
    <submittedName>
        <fullName evidence="1">Uncharacterized protein</fullName>
    </submittedName>
</protein>
<dbReference type="Proteomes" id="UP000005580">
    <property type="component" value="Unassembled WGS sequence"/>
</dbReference>
<evidence type="ECO:0000313" key="2">
    <source>
        <dbReference type="Proteomes" id="UP000005580"/>
    </source>
</evidence>
<sequence length="41" mass="4719">MSLQVCTNWQYDRDFAVSNISVLPYGYSVSPVHILNMEDII</sequence>
<accession>E7RQS4</accession>
<dbReference type="AlphaFoldDB" id="E7RQS4"/>
<comment type="caution">
    <text evidence="1">The sequence shown here is derived from an EMBL/GenBank/DDBJ whole genome shotgun (WGS) entry which is preliminary data.</text>
</comment>
<proteinExistence type="predicted"/>
<dbReference type="HOGENOM" id="CLU_3274654_0_0_10"/>